<sequence length="110" mass="12509">MLKSGPVYTTDSFITIIRSAKKTGHPFLVQEMSYGDFFDLKLLSNDMGPLNMGKIKLSKVKILKVQRESPNSVLFKTSFAEEKFREATIIKSKKKHSTPIDLQNAYHSKI</sequence>
<name>A0A0K8VF92_BACLA</name>
<evidence type="ECO:0000313" key="2">
    <source>
        <dbReference type="EMBL" id="JAI37200.1"/>
    </source>
</evidence>
<evidence type="ECO:0000313" key="3">
    <source>
        <dbReference type="EMBL" id="JAI40255.1"/>
    </source>
</evidence>
<dbReference type="EMBL" id="GDHF01024694">
    <property type="protein sequence ID" value="JAI27620.1"/>
    <property type="molecule type" value="Transcribed_RNA"/>
</dbReference>
<dbReference type="EMBL" id="GDHF01015114">
    <property type="protein sequence ID" value="JAI37200.1"/>
    <property type="molecule type" value="Transcribed_RNA"/>
</dbReference>
<organism evidence="2">
    <name type="scientific">Bactrocera latifrons</name>
    <name type="common">Malaysian fruit fly</name>
    <name type="synonym">Chaetodacus latifrons</name>
    <dbReference type="NCBI Taxonomy" id="174628"/>
    <lineage>
        <taxon>Eukaryota</taxon>
        <taxon>Metazoa</taxon>
        <taxon>Ecdysozoa</taxon>
        <taxon>Arthropoda</taxon>
        <taxon>Hexapoda</taxon>
        <taxon>Insecta</taxon>
        <taxon>Pterygota</taxon>
        <taxon>Neoptera</taxon>
        <taxon>Endopterygota</taxon>
        <taxon>Diptera</taxon>
        <taxon>Brachycera</taxon>
        <taxon>Muscomorpha</taxon>
        <taxon>Tephritoidea</taxon>
        <taxon>Tephritidae</taxon>
        <taxon>Bactrocera</taxon>
        <taxon>Bactrocera</taxon>
    </lineage>
</organism>
<protein>
    <submittedName>
        <fullName evidence="2">Uncharacterized protein</fullName>
    </submittedName>
</protein>
<dbReference type="AlphaFoldDB" id="A0A0K8VF92"/>
<accession>A0A0K8VF92</accession>
<dbReference type="EMBL" id="GDHF01012059">
    <property type="protein sequence ID" value="JAI40255.1"/>
    <property type="molecule type" value="Transcribed_RNA"/>
</dbReference>
<proteinExistence type="predicted"/>
<reference evidence="2" key="1">
    <citation type="submission" date="2015-06" db="EMBL/GenBank/DDBJ databases">
        <authorList>
            <person name="Hoefler B.C."/>
            <person name="Straight P.D."/>
        </authorList>
    </citation>
    <scope>NUCLEOTIDE SEQUENCE</scope>
</reference>
<evidence type="ECO:0000313" key="1">
    <source>
        <dbReference type="EMBL" id="JAI27620.1"/>
    </source>
</evidence>
<gene>
    <name evidence="1" type="ORF">c4_g4_i2</name>
    <name evidence="2" type="ORF">c4_g4_i3</name>
    <name evidence="3" type="ORF">c4_g4_i4</name>
</gene>